<gene>
    <name evidence="2" type="ORF">Krac_0302</name>
</gene>
<organism evidence="2 3">
    <name type="scientific">Ktedonobacter racemifer DSM 44963</name>
    <dbReference type="NCBI Taxonomy" id="485913"/>
    <lineage>
        <taxon>Bacteria</taxon>
        <taxon>Bacillati</taxon>
        <taxon>Chloroflexota</taxon>
        <taxon>Ktedonobacteria</taxon>
        <taxon>Ktedonobacterales</taxon>
        <taxon>Ktedonobacteraceae</taxon>
        <taxon>Ktedonobacter</taxon>
    </lineage>
</organism>
<protein>
    <submittedName>
        <fullName evidence="2">Uncharacterized protein</fullName>
    </submittedName>
</protein>
<name>D6U7D3_KTERA</name>
<dbReference type="InParanoid" id="D6U7D3"/>
<comment type="caution">
    <text evidence="2">The sequence shown here is derived from an EMBL/GenBank/DDBJ whole genome shotgun (WGS) entry which is preliminary data.</text>
</comment>
<keyword evidence="1" id="KW-1133">Transmembrane helix</keyword>
<keyword evidence="1" id="KW-0472">Membrane</keyword>
<dbReference type="AlphaFoldDB" id="D6U7D3"/>
<evidence type="ECO:0000313" key="2">
    <source>
        <dbReference type="EMBL" id="EFH79794.1"/>
    </source>
</evidence>
<dbReference type="Proteomes" id="UP000004508">
    <property type="component" value="Unassembled WGS sequence"/>
</dbReference>
<dbReference type="STRING" id="485913.Krac_0302"/>
<keyword evidence="3" id="KW-1185">Reference proteome</keyword>
<sequence>MTEAKTLMMNPIQINVFGVLIAIVFLASIMGVLGWMFAPAEGY</sequence>
<dbReference type="EMBL" id="ADVG01000005">
    <property type="protein sequence ID" value="EFH79794.1"/>
    <property type="molecule type" value="Genomic_DNA"/>
</dbReference>
<keyword evidence="1" id="KW-0812">Transmembrane</keyword>
<reference evidence="2 3" key="1">
    <citation type="journal article" date="2011" name="Stand. Genomic Sci.">
        <title>Non-contiguous finished genome sequence and contextual data of the filamentous soil bacterium Ktedonobacter racemifer type strain (SOSP1-21).</title>
        <authorList>
            <person name="Chang Y.J."/>
            <person name="Land M."/>
            <person name="Hauser L."/>
            <person name="Chertkov O."/>
            <person name="Del Rio T.G."/>
            <person name="Nolan M."/>
            <person name="Copeland A."/>
            <person name="Tice H."/>
            <person name="Cheng J.F."/>
            <person name="Lucas S."/>
            <person name="Han C."/>
            <person name="Goodwin L."/>
            <person name="Pitluck S."/>
            <person name="Ivanova N."/>
            <person name="Ovchinikova G."/>
            <person name="Pati A."/>
            <person name="Chen A."/>
            <person name="Palaniappan K."/>
            <person name="Mavromatis K."/>
            <person name="Liolios K."/>
            <person name="Brettin T."/>
            <person name="Fiebig A."/>
            <person name="Rohde M."/>
            <person name="Abt B."/>
            <person name="Goker M."/>
            <person name="Detter J.C."/>
            <person name="Woyke T."/>
            <person name="Bristow J."/>
            <person name="Eisen J.A."/>
            <person name="Markowitz V."/>
            <person name="Hugenholtz P."/>
            <person name="Kyrpides N.C."/>
            <person name="Klenk H.P."/>
            <person name="Lapidus A."/>
        </authorList>
    </citation>
    <scope>NUCLEOTIDE SEQUENCE [LARGE SCALE GENOMIC DNA]</scope>
    <source>
        <strain evidence="3">DSM 44963</strain>
    </source>
</reference>
<evidence type="ECO:0000256" key="1">
    <source>
        <dbReference type="SAM" id="Phobius"/>
    </source>
</evidence>
<accession>D6U7D3</accession>
<evidence type="ECO:0000313" key="3">
    <source>
        <dbReference type="Proteomes" id="UP000004508"/>
    </source>
</evidence>
<proteinExistence type="predicted"/>
<feature type="transmembrane region" description="Helical" evidence="1">
    <location>
        <begin position="12"/>
        <end position="38"/>
    </location>
</feature>